<evidence type="ECO:0000259" key="5">
    <source>
        <dbReference type="Pfam" id="PF07992"/>
    </source>
</evidence>
<evidence type="ECO:0000256" key="4">
    <source>
        <dbReference type="ARBA" id="ARBA00023002"/>
    </source>
</evidence>
<dbReference type="Gene3D" id="3.50.50.60">
    <property type="entry name" value="FAD/NAD(P)-binding domain"/>
    <property type="match status" value="2"/>
</dbReference>
<dbReference type="EMBL" id="JBHSMG010000001">
    <property type="protein sequence ID" value="MFC5501482.1"/>
    <property type="molecule type" value="Genomic_DNA"/>
</dbReference>
<dbReference type="Pfam" id="PF14759">
    <property type="entry name" value="Reductase_C"/>
    <property type="match status" value="1"/>
</dbReference>
<keyword evidence="3" id="KW-0274">FAD</keyword>
<keyword evidence="4" id="KW-0560">Oxidoreductase</keyword>
<gene>
    <name evidence="7" type="ORF">ACFPJ4_04415</name>
</gene>
<dbReference type="SUPFAM" id="SSF55424">
    <property type="entry name" value="FAD/NAD-linked reductases, dimerisation (C-terminal) domain"/>
    <property type="match status" value="1"/>
</dbReference>
<dbReference type="RefSeq" id="WP_386739071.1">
    <property type="nucleotide sequence ID" value="NZ_JBHSMG010000001.1"/>
</dbReference>
<dbReference type="SUPFAM" id="SSF51905">
    <property type="entry name" value="FAD/NAD(P)-binding domain"/>
    <property type="match status" value="2"/>
</dbReference>
<dbReference type="Proteomes" id="UP001596039">
    <property type="component" value="Unassembled WGS sequence"/>
</dbReference>
<sequence>MTRATFVLVGGGLAAATAAETLREQGFDGTIRMIAAEAHHPYLRPPLSKEYLTGAGDRAGIVIHPTEWYADHAIEIETGTTAAALDHGAHTVTLADGRILGYDRLLMATGASPRRVDAPGATATGIHSLRTVEDSEGLKAAFAHGDRQVVIVGAGWIGLEVAAAARGYGNRVTVIGREQIPLAGPLGDEMGTMFRELHESHGVEFVLSAEVERFTEQGGVVTGIALTDRIVPTELVVVGVGAIPNIQLAAASGLECDNGVLADEHLLSSAPDVYVAGDVANAFHPVIRQRMRNEHWANAIGTGKIAARSMLGQSAVFDEIPYFYTDQYDLGMEYSGYPTLARDAELVVRGDRTTREFIAFWTSRGKVVAGMNVNVWDVHDTIRELIRSQRLVDPTALADPSVELSAL</sequence>
<evidence type="ECO:0000256" key="1">
    <source>
        <dbReference type="ARBA" id="ARBA00001974"/>
    </source>
</evidence>
<dbReference type="Gene3D" id="3.30.390.30">
    <property type="match status" value="1"/>
</dbReference>
<comment type="caution">
    <text evidence="7">The sequence shown here is derived from an EMBL/GenBank/DDBJ whole genome shotgun (WGS) entry which is preliminary data.</text>
</comment>
<accession>A0ABW0NQJ2</accession>
<comment type="cofactor">
    <cofactor evidence="1">
        <name>FAD</name>
        <dbReference type="ChEBI" id="CHEBI:57692"/>
    </cofactor>
</comment>
<dbReference type="InterPro" id="IPR016156">
    <property type="entry name" value="FAD/NAD-linked_Rdtase_dimer_sf"/>
</dbReference>
<dbReference type="PANTHER" id="PTHR43557:SF2">
    <property type="entry name" value="RIESKE DOMAIN-CONTAINING PROTEIN-RELATED"/>
    <property type="match status" value="1"/>
</dbReference>
<dbReference type="Pfam" id="PF07992">
    <property type="entry name" value="Pyr_redox_2"/>
    <property type="match status" value="1"/>
</dbReference>
<dbReference type="PANTHER" id="PTHR43557">
    <property type="entry name" value="APOPTOSIS-INDUCING FACTOR 1"/>
    <property type="match status" value="1"/>
</dbReference>
<dbReference type="InterPro" id="IPR050446">
    <property type="entry name" value="FAD-oxidoreductase/Apoptosis"/>
</dbReference>
<protein>
    <submittedName>
        <fullName evidence="7">NAD(P)/FAD-dependent oxidoreductase</fullName>
    </submittedName>
</protein>
<dbReference type="PRINTS" id="PR00368">
    <property type="entry name" value="FADPNR"/>
</dbReference>
<feature type="domain" description="Reductase C-terminal" evidence="6">
    <location>
        <begin position="322"/>
        <end position="406"/>
    </location>
</feature>
<evidence type="ECO:0000259" key="6">
    <source>
        <dbReference type="Pfam" id="PF14759"/>
    </source>
</evidence>
<keyword evidence="8" id="KW-1185">Reference proteome</keyword>
<dbReference type="PRINTS" id="PR00411">
    <property type="entry name" value="PNDRDTASEI"/>
</dbReference>
<dbReference type="InterPro" id="IPR028202">
    <property type="entry name" value="Reductase_C"/>
</dbReference>
<name>A0ABW0NQJ2_9MICO</name>
<evidence type="ECO:0000313" key="7">
    <source>
        <dbReference type="EMBL" id="MFC5501482.1"/>
    </source>
</evidence>
<reference evidence="8" key="1">
    <citation type="journal article" date="2019" name="Int. J. Syst. Evol. Microbiol.">
        <title>The Global Catalogue of Microorganisms (GCM) 10K type strain sequencing project: providing services to taxonomists for standard genome sequencing and annotation.</title>
        <authorList>
            <consortium name="The Broad Institute Genomics Platform"/>
            <consortium name="The Broad Institute Genome Sequencing Center for Infectious Disease"/>
            <person name="Wu L."/>
            <person name="Ma J."/>
        </authorList>
    </citation>
    <scope>NUCLEOTIDE SEQUENCE [LARGE SCALE GENOMIC DNA]</scope>
    <source>
        <strain evidence="8">CGMCC 4.6997</strain>
    </source>
</reference>
<keyword evidence="2" id="KW-0285">Flavoprotein</keyword>
<dbReference type="InterPro" id="IPR023753">
    <property type="entry name" value="FAD/NAD-binding_dom"/>
</dbReference>
<evidence type="ECO:0000256" key="3">
    <source>
        <dbReference type="ARBA" id="ARBA00022827"/>
    </source>
</evidence>
<organism evidence="7 8">
    <name type="scientific">Lysinimonas soli</name>
    <dbReference type="NCBI Taxonomy" id="1074233"/>
    <lineage>
        <taxon>Bacteria</taxon>
        <taxon>Bacillati</taxon>
        <taxon>Actinomycetota</taxon>
        <taxon>Actinomycetes</taxon>
        <taxon>Micrococcales</taxon>
        <taxon>Microbacteriaceae</taxon>
        <taxon>Lysinimonas</taxon>
    </lineage>
</organism>
<dbReference type="InterPro" id="IPR036188">
    <property type="entry name" value="FAD/NAD-bd_sf"/>
</dbReference>
<evidence type="ECO:0000256" key="2">
    <source>
        <dbReference type="ARBA" id="ARBA00022630"/>
    </source>
</evidence>
<feature type="domain" description="FAD/NAD(P)-binding" evidence="5">
    <location>
        <begin position="7"/>
        <end position="303"/>
    </location>
</feature>
<evidence type="ECO:0000313" key="8">
    <source>
        <dbReference type="Proteomes" id="UP001596039"/>
    </source>
</evidence>
<proteinExistence type="predicted"/>